<dbReference type="AlphaFoldDB" id="A0A6L6XMU8"/>
<feature type="transmembrane region" description="Helical" evidence="1">
    <location>
        <begin position="64"/>
        <end position="86"/>
    </location>
</feature>
<evidence type="ECO:0000313" key="2">
    <source>
        <dbReference type="EMBL" id="MVQ48172.1"/>
    </source>
</evidence>
<dbReference type="EMBL" id="WSEK01000004">
    <property type="protein sequence ID" value="MVQ48172.1"/>
    <property type="molecule type" value="Genomic_DNA"/>
</dbReference>
<protein>
    <submittedName>
        <fullName evidence="2">Uncharacterized protein</fullName>
    </submittedName>
</protein>
<dbReference type="RefSeq" id="WP_157340238.1">
    <property type="nucleotide sequence ID" value="NZ_WSEK01000004.1"/>
</dbReference>
<reference evidence="2 3" key="1">
    <citation type="submission" date="2019-12" db="EMBL/GenBank/DDBJ databases">
        <authorList>
            <person name="Huq M.A."/>
        </authorList>
    </citation>
    <scope>NUCLEOTIDE SEQUENCE [LARGE SCALE GENOMIC DNA]</scope>
    <source>
        <strain evidence="2 3">MAH-18</strain>
    </source>
</reference>
<feature type="transmembrane region" description="Helical" evidence="1">
    <location>
        <begin position="6"/>
        <end position="26"/>
    </location>
</feature>
<sequence length="190" mass="18829">MNPSDYGVLVAVLLGLGVLVAVAGWSSPAARRVCAPATVLLLLAAAIFAAAPDSVAVPSGSAKVVFVGLAGLLAVAGGGPLTALVFDLVDRRETPADSLALAGHVLRGGAWIGGLERAATFATLVTGWPEGLAIVLALKGLGRYPELRAAESGVRSGAAERFIIGTFVSVLWACGCAGVVVVTTVGSGIG</sequence>
<dbReference type="Proteomes" id="UP000473525">
    <property type="component" value="Unassembled WGS sequence"/>
</dbReference>
<gene>
    <name evidence="2" type="ORF">GON03_03190</name>
</gene>
<keyword evidence="1" id="KW-0812">Transmembrane</keyword>
<feature type="transmembrane region" description="Helical" evidence="1">
    <location>
        <begin position="162"/>
        <end position="189"/>
    </location>
</feature>
<keyword evidence="3" id="KW-1185">Reference proteome</keyword>
<evidence type="ECO:0000313" key="3">
    <source>
        <dbReference type="Proteomes" id="UP000473525"/>
    </source>
</evidence>
<feature type="transmembrane region" description="Helical" evidence="1">
    <location>
        <begin position="121"/>
        <end position="141"/>
    </location>
</feature>
<keyword evidence="1" id="KW-1133">Transmembrane helix</keyword>
<proteinExistence type="predicted"/>
<feature type="transmembrane region" description="Helical" evidence="1">
    <location>
        <begin position="33"/>
        <end position="52"/>
    </location>
</feature>
<evidence type="ECO:0000256" key="1">
    <source>
        <dbReference type="SAM" id="Phobius"/>
    </source>
</evidence>
<keyword evidence="1" id="KW-0472">Membrane</keyword>
<comment type="caution">
    <text evidence="2">The sequence shown here is derived from an EMBL/GenBank/DDBJ whole genome shotgun (WGS) entry which is preliminary data.</text>
</comment>
<accession>A0A6L6XMU8</accession>
<organism evidence="2 3">
    <name type="scientific">Nocardioides agri</name>
    <dbReference type="NCBI Taxonomy" id="2682843"/>
    <lineage>
        <taxon>Bacteria</taxon>
        <taxon>Bacillati</taxon>
        <taxon>Actinomycetota</taxon>
        <taxon>Actinomycetes</taxon>
        <taxon>Propionibacteriales</taxon>
        <taxon>Nocardioidaceae</taxon>
        <taxon>Nocardioides</taxon>
    </lineage>
</organism>
<name>A0A6L6XMU8_9ACTN</name>